<evidence type="ECO:0000313" key="2">
    <source>
        <dbReference type="EMBL" id="GBP10661.1"/>
    </source>
</evidence>
<sequence>MYENEEVMIRESPGFGGHTKPSTPDIVVALVVLVTTIVCSFRRALHQREELKVQALNWKEIDCEGAFFYSEIFMAGVPRALWRCDRLLFERLCSLQFVAARDARVCNRPPSYLTVQK</sequence>
<reference evidence="2 3" key="1">
    <citation type="journal article" date="2019" name="Commun. Biol.">
        <title>The bagworm genome reveals a unique fibroin gene that provides high tensile strength.</title>
        <authorList>
            <person name="Kono N."/>
            <person name="Nakamura H."/>
            <person name="Ohtoshi R."/>
            <person name="Tomita M."/>
            <person name="Numata K."/>
            <person name="Arakawa K."/>
        </authorList>
    </citation>
    <scope>NUCLEOTIDE SEQUENCE [LARGE SCALE GENOMIC DNA]</scope>
</reference>
<keyword evidence="1" id="KW-1133">Transmembrane helix</keyword>
<keyword evidence="1" id="KW-0472">Membrane</keyword>
<keyword evidence="1" id="KW-0812">Transmembrane</keyword>
<dbReference type="EMBL" id="BGZK01000042">
    <property type="protein sequence ID" value="GBP10661.1"/>
    <property type="molecule type" value="Genomic_DNA"/>
</dbReference>
<keyword evidence="3" id="KW-1185">Reference proteome</keyword>
<evidence type="ECO:0000256" key="1">
    <source>
        <dbReference type="SAM" id="Phobius"/>
    </source>
</evidence>
<organism evidence="2 3">
    <name type="scientific">Eumeta variegata</name>
    <name type="common">Bagworm moth</name>
    <name type="synonym">Eumeta japonica</name>
    <dbReference type="NCBI Taxonomy" id="151549"/>
    <lineage>
        <taxon>Eukaryota</taxon>
        <taxon>Metazoa</taxon>
        <taxon>Ecdysozoa</taxon>
        <taxon>Arthropoda</taxon>
        <taxon>Hexapoda</taxon>
        <taxon>Insecta</taxon>
        <taxon>Pterygota</taxon>
        <taxon>Neoptera</taxon>
        <taxon>Endopterygota</taxon>
        <taxon>Lepidoptera</taxon>
        <taxon>Glossata</taxon>
        <taxon>Ditrysia</taxon>
        <taxon>Tineoidea</taxon>
        <taxon>Psychidae</taxon>
        <taxon>Oiketicinae</taxon>
        <taxon>Eumeta</taxon>
    </lineage>
</organism>
<feature type="transmembrane region" description="Helical" evidence="1">
    <location>
        <begin position="26"/>
        <end position="45"/>
    </location>
</feature>
<proteinExistence type="predicted"/>
<accession>A0A4C1TBH3</accession>
<comment type="caution">
    <text evidence="2">The sequence shown here is derived from an EMBL/GenBank/DDBJ whole genome shotgun (WGS) entry which is preliminary data.</text>
</comment>
<dbReference type="Proteomes" id="UP000299102">
    <property type="component" value="Unassembled WGS sequence"/>
</dbReference>
<name>A0A4C1TBH3_EUMVA</name>
<dbReference type="AlphaFoldDB" id="A0A4C1TBH3"/>
<protein>
    <submittedName>
        <fullName evidence="2">Uncharacterized protein</fullName>
    </submittedName>
</protein>
<gene>
    <name evidence="2" type="ORF">EVAR_6231_1</name>
</gene>
<evidence type="ECO:0000313" key="3">
    <source>
        <dbReference type="Proteomes" id="UP000299102"/>
    </source>
</evidence>